<organism evidence="1 2">
    <name type="scientific">Terrisporobacter othiniensis</name>
    <dbReference type="NCBI Taxonomy" id="1577792"/>
    <lineage>
        <taxon>Bacteria</taxon>
        <taxon>Bacillati</taxon>
        <taxon>Bacillota</taxon>
        <taxon>Clostridia</taxon>
        <taxon>Peptostreptococcales</taxon>
        <taxon>Peptostreptococcaceae</taxon>
        <taxon>Terrisporobacter</taxon>
    </lineage>
</organism>
<comment type="caution">
    <text evidence="1">The sequence shown here is derived from an EMBL/GenBank/DDBJ whole genome shotgun (WGS) entry which is preliminary data.</text>
</comment>
<dbReference type="EMBL" id="JWHR01000023">
    <property type="protein sequence ID" value="KHS58602.1"/>
    <property type="molecule type" value="Genomic_DNA"/>
</dbReference>
<name>A0A0B3W862_9FIRM</name>
<accession>A0A0B3W862</accession>
<gene>
    <name evidence="1" type="ORF">QX51_01865</name>
</gene>
<dbReference type="Pfam" id="PF11185">
    <property type="entry name" value="DUF2971"/>
    <property type="match status" value="1"/>
</dbReference>
<evidence type="ECO:0008006" key="3">
    <source>
        <dbReference type="Google" id="ProtNLM"/>
    </source>
</evidence>
<dbReference type="Proteomes" id="UP000031189">
    <property type="component" value="Unassembled WGS sequence"/>
</dbReference>
<evidence type="ECO:0000313" key="2">
    <source>
        <dbReference type="Proteomes" id="UP000031189"/>
    </source>
</evidence>
<dbReference type="InterPro" id="IPR021352">
    <property type="entry name" value="DUF2971"/>
</dbReference>
<keyword evidence="2" id="KW-1185">Reference proteome</keyword>
<protein>
    <recommendedName>
        <fullName evidence="3">DUF2971 domain-containing protein</fullName>
    </recommendedName>
</protein>
<proteinExistence type="predicted"/>
<sequence length="210" mass="24811">MNDPFDLSPIYYDKNEISKMKLCNVNEIDNILENAANNMGILSLSTTPLNMHLWAHYADNHKGICVEYDIESIKDLDTYFKYRILKVHYISERLDVTNILKKLFEYIKNNDEYNQIRMAKCFYMSMTLKHKDWSYEDEWRIFMPLEECNSSSQIGRYKNPLRISAIYIGKDCICSDIDKIKLISQKLKCKVYKMGYPCSSNNFSLVPKEI</sequence>
<evidence type="ECO:0000313" key="1">
    <source>
        <dbReference type="EMBL" id="KHS58602.1"/>
    </source>
</evidence>
<dbReference type="AlphaFoldDB" id="A0A0B3W862"/>
<dbReference type="STRING" id="1577792.QX51_01865"/>
<reference evidence="1 2" key="1">
    <citation type="submission" date="2014-12" db="EMBL/GenBank/DDBJ databases">
        <title>Draft genome sequence of Terrisporobacter sp. 08-306576, isolated from the blood culture of a bacteremia patient.</title>
        <authorList>
            <person name="Lund L.C."/>
            <person name="Sydenham T.V."/>
            <person name="Hogh S.V."/>
            <person name="Skov M.N."/>
            <person name="Kemp M."/>
            <person name="Justesen U.S."/>
        </authorList>
    </citation>
    <scope>NUCLEOTIDE SEQUENCE [LARGE SCALE GENOMIC DNA]</scope>
    <source>
        <strain evidence="1 2">08-306576</strain>
    </source>
</reference>